<gene>
    <name evidence="2" type="ORF">SAMN05192558_107189</name>
</gene>
<dbReference type="GO" id="GO:0005737">
    <property type="term" value="C:cytoplasm"/>
    <property type="evidence" value="ECO:0007669"/>
    <property type="project" value="TreeGrafter"/>
</dbReference>
<accession>A0A1H0QX59</accession>
<dbReference type="OrthoDB" id="3405520at2"/>
<protein>
    <submittedName>
        <fullName evidence="2">Condensation domain-containing protein</fullName>
    </submittedName>
</protein>
<dbReference type="STRING" id="504798.SAMN05421871_104188"/>
<dbReference type="RefSeq" id="WP_091377593.1">
    <property type="nucleotide sequence ID" value="NZ_FNDV01000004.1"/>
</dbReference>
<dbReference type="GO" id="GO:0043041">
    <property type="term" value="P:amino acid activation for nonribosomal peptide biosynthetic process"/>
    <property type="evidence" value="ECO:0007669"/>
    <property type="project" value="TreeGrafter"/>
</dbReference>
<dbReference type="GO" id="GO:0044550">
    <property type="term" value="P:secondary metabolite biosynthetic process"/>
    <property type="evidence" value="ECO:0007669"/>
    <property type="project" value="TreeGrafter"/>
</dbReference>
<dbReference type="Pfam" id="PF00668">
    <property type="entry name" value="Condensation"/>
    <property type="match status" value="1"/>
</dbReference>
<dbReference type="AlphaFoldDB" id="A0A1H0QX59"/>
<evidence type="ECO:0000313" key="2">
    <source>
        <dbReference type="EMBL" id="SDP21881.1"/>
    </source>
</evidence>
<dbReference type="Gene3D" id="3.30.559.30">
    <property type="entry name" value="Nonribosomal peptide synthetase, condensation domain"/>
    <property type="match status" value="1"/>
</dbReference>
<proteinExistence type="predicted"/>
<dbReference type="Proteomes" id="UP000199651">
    <property type="component" value="Unassembled WGS sequence"/>
</dbReference>
<dbReference type="SUPFAM" id="SSF52777">
    <property type="entry name" value="CoA-dependent acyltransferases"/>
    <property type="match status" value="2"/>
</dbReference>
<name>A0A1H0QX59_9PSEU</name>
<dbReference type="InterPro" id="IPR023213">
    <property type="entry name" value="CAT-like_dom_sf"/>
</dbReference>
<dbReference type="PANTHER" id="PTHR45527:SF1">
    <property type="entry name" value="FATTY ACID SYNTHASE"/>
    <property type="match status" value="1"/>
</dbReference>
<dbReference type="EMBL" id="FNJB01000007">
    <property type="protein sequence ID" value="SDP21881.1"/>
    <property type="molecule type" value="Genomic_DNA"/>
</dbReference>
<dbReference type="Gene3D" id="3.30.559.10">
    <property type="entry name" value="Chloramphenicol acetyltransferase-like domain"/>
    <property type="match status" value="1"/>
</dbReference>
<dbReference type="PANTHER" id="PTHR45527">
    <property type="entry name" value="NONRIBOSOMAL PEPTIDE SYNTHETASE"/>
    <property type="match status" value="1"/>
</dbReference>
<keyword evidence="3" id="KW-1185">Reference proteome</keyword>
<dbReference type="GO" id="GO:0008610">
    <property type="term" value="P:lipid biosynthetic process"/>
    <property type="evidence" value="ECO:0007669"/>
    <property type="project" value="UniProtKB-ARBA"/>
</dbReference>
<dbReference type="GO" id="GO:0031177">
    <property type="term" value="F:phosphopantetheine binding"/>
    <property type="evidence" value="ECO:0007669"/>
    <property type="project" value="TreeGrafter"/>
</dbReference>
<evidence type="ECO:0000313" key="3">
    <source>
        <dbReference type="Proteomes" id="UP000199651"/>
    </source>
</evidence>
<dbReference type="GO" id="GO:0003824">
    <property type="term" value="F:catalytic activity"/>
    <property type="evidence" value="ECO:0007669"/>
    <property type="project" value="InterPro"/>
</dbReference>
<feature type="domain" description="Condensation" evidence="1">
    <location>
        <begin position="34"/>
        <end position="366"/>
    </location>
</feature>
<reference evidence="3" key="1">
    <citation type="submission" date="2016-10" db="EMBL/GenBank/DDBJ databases">
        <authorList>
            <person name="Varghese N."/>
            <person name="Submissions S."/>
        </authorList>
    </citation>
    <scope>NUCLEOTIDE SEQUENCE [LARGE SCALE GENOMIC DNA]</scope>
    <source>
        <strain evidence="3">IBRC-M 10655</strain>
    </source>
</reference>
<sequence>MKSADLCWGQRYIWLRHHHLPAHARHEAHIVLRFDMPAGVTLAMVRATLNYLVRRHEALRTTYHFDADRDPEQRVHPPAAVPVVQVTVERDGTATPAEVVEELSSTEFDLAVQWPIRACLITAGGAPKQLVLVLNHMAFDAWTVDRFEREFEALGAGLAARKPAVLEPIRHQPTDLARWESSAEALAAKEKALAYWRGEITELATDLFATRRGPGAEPAARGATLTSPSMLAACRRIADRHTVWPSLVHVAVYSMVMAAYTGSAEVAHLSFSGNREANPYADVMTCMFSPLLLRVDCGDNPPFSEVLRGAATRFRSAQDNAGVPYDELVELLSRESSRRGEAVRTGSELNFLNHGAHVSKARRTKFTWSPTPAAWAEYGADTFFRIYELQDAVVIALNALSTVMDADAVEKFLRGYESVLLALDEQGSDLRLDEIAAMIGFAPAAPTRMSEVETAATAAEAALALAAAVGQANGLGEVRLSDSYTVAGGRVLRIPRVLALLAEQGWTGITVHQLASGVALSKLAARLTAAVTTTI</sequence>
<dbReference type="InterPro" id="IPR001242">
    <property type="entry name" value="Condensation_dom"/>
</dbReference>
<evidence type="ECO:0000259" key="1">
    <source>
        <dbReference type="Pfam" id="PF00668"/>
    </source>
</evidence>
<organism evidence="2 3">
    <name type="scientific">Actinokineospora alba</name>
    <dbReference type="NCBI Taxonomy" id="504798"/>
    <lineage>
        <taxon>Bacteria</taxon>
        <taxon>Bacillati</taxon>
        <taxon>Actinomycetota</taxon>
        <taxon>Actinomycetes</taxon>
        <taxon>Pseudonocardiales</taxon>
        <taxon>Pseudonocardiaceae</taxon>
        <taxon>Actinokineospora</taxon>
    </lineage>
</organism>